<comment type="caution">
    <text evidence="2">The sequence shown here is derived from an EMBL/GenBank/DDBJ whole genome shotgun (WGS) entry which is preliminary data.</text>
</comment>
<accession>A0AAV1X620</accession>
<evidence type="ECO:0000313" key="3">
    <source>
        <dbReference type="Proteomes" id="UP001497480"/>
    </source>
</evidence>
<dbReference type="Pfam" id="PF12937">
    <property type="entry name" value="F-box-like"/>
    <property type="match status" value="1"/>
</dbReference>
<evidence type="ECO:0000313" key="2">
    <source>
        <dbReference type="EMBL" id="CAL0317046.1"/>
    </source>
</evidence>
<name>A0AAV1X620_LUPLU</name>
<dbReference type="Proteomes" id="UP001497480">
    <property type="component" value="Unassembled WGS sequence"/>
</dbReference>
<evidence type="ECO:0000259" key="1">
    <source>
        <dbReference type="SMART" id="SM00256"/>
    </source>
</evidence>
<keyword evidence="3" id="KW-1185">Reference proteome</keyword>
<dbReference type="SUPFAM" id="SSF52047">
    <property type="entry name" value="RNI-like"/>
    <property type="match status" value="1"/>
</dbReference>
<dbReference type="InterPro" id="IPR001810">
    <property type="entry name" value="F-box_dom"/>
</dbReference>
<dbReference type="EMBL" id="CAXHTB010000012">
    <property type="protein sequence ID" value="CAL0317046.1"/>
    <property type="molecule type" value="Genomic_DNA"/>
</dbReference>
<dbReference type="Gene3D" id="3.80.10.10">
    <property type="entry name" value="Ribonuclease Inhibitor"/>
    <property type="match status" value="1"/>
</dbReference>
<protein>
    <recommendedName>
        <fullName evidence="1">F-box domain-containing protein</fullName>
    </recommendedName>
</protein>
<gene>
    <name evidence="2" type="ORF">LLUT_LOCUS18106</name>
</gene>
<reference evidence="2 3" key="1">
    <citation type="submission" date="2024-03" db="EMBL/GenBank/DDBJ databases">
        <authorList>
            <person name="Martinez-Hernandez J."/>
        </authorList>
    </citation>
    <scope>NUCLEOTIDE SEQUENCE [LARGE SCALE GENOMIC DNA]</scope>
</reference>
<dbReference type="AlphaFoldDB" id="A0AAV1X620"/>
<dbReference type="InterPro" id="IPR036047">
    <property type="entry name" value="F-box-like_dom_sf"/>
</dbReference>
<feature type="domain" description="F-box" evidence="1">
    <location>
        <begin position="4"/>
        <end position="47"/>
    </location>
</feature>
<sequence>MEHVPVEMIGNILSHLGSARDIVIASATCKKWREALHNHLHTLSFKSSDSPLYHEVTPNRLEILITKTILQTRALQCLTISMDDVHEFSGAPAIAWLILVNPKIVVSDSHASMELSRSSLKDFYVEPFGLDKFILEADLLENLHLKNCTFEVFELFGKVKVLKIDDVSVIHLDIGENTENLEIVDVSNFTIMWPKCYHMISKASNLHRLRLWGVDFYDEDEVVDMETNSICFPRLMNLYLSYELRDGVLNYGMQGFLFW</sequence>
<dbReference type="SMART" id="SM00256">
    <property type="entry name" value="FBOX"/>
    <property type="match status" value="1"/>
</dbReference>
<proteinExistence type="predicted"/>
<dbReference type="SUPFAM" id="SSF81383">
    <property type="entry name" value="F-box domain"/>
    <property type="match status" value="1"/>
</dbReference>
<organism evidence="2 3">
    <name type="scientific">Lupinus luteus</name>
    <name type="common">European yellow lupine</name>
    <dbReference type="NCBI Taxonomy" id="3873"/>
    <lineage>
        <taxon>Eukaryota</taxon>
        <taxon>Viridiplantae</taxon>
        <taxon>Streptophyta</taxon>
        <taxon>Embryophyta</taxon>
        <taxon>Tracheophyta</taxon>
        <taxon>Spermatophyta</taxon>
        <taxon>Magnoliopsida</taxon>
        <taxon>eudicotyledons</taxon>
        <taxon>Gunneridae</taxon>
        <taxon>Pentapetalae</taxon>
        <taxon>rosids</taxon>
        <taxon>fabids</taxon>
        <taxon>Fabales</taxon>
        <taxon>Fabaceae</taxon>
        <taxon>Papilionoideae</taxon>
        <taxon>50 kb inversion clade</taxon>
        <taxon>genistoids sensu lato</taxon>
        <taxon>core genistoids</taxon>
        <taxon>Genisteae</taxon>
        <taxon>Lupinus</taxon>
    </lineage>
</organism>
<dbReference type="InterPro" id="IPR032675">
    <property type="entry name" value="LRR_dom_sf"/>
</dbReference>